<feature type="chain" id="PRO_5012206984" evidence="2">
    <location>
        <begin position="22"/>
        <end position="1183"/>
    </location>
</feature>
<dbReference type="NCBIfam" id="TIGR03696">
    <property type="entry name" value="Rhs_assc_core"/>
    <property type="match status" value="1"/>
</dbReference>
<evidence type="ECO:0000259" key="3">
    <source>
        <dbReference type="Pfam" id="PF20041"/>
    </source>
</evidence>
<accession>A0A1M7KH40</accession>
<dbReference type="InterPro" id="IPR045619">
    <property type="entry name" value="DUF6443"/>
</dbReference>
<dbReference type="STRING" id="1302687.SAMN05444267_10624"/>
<feature type="domain" description="DUF6443" evidence="3">
    <location>
        <begin position="35"/>
        <end position="147"/>
    </location>
</feature>
<dbReference type="Proteomes" id="UP000184364">
    <property type="component" value="Unassembled WGS sequence"/>
</dbReference>
<evidence type="ECO:0000256" key="2">
    <source>
        <dbReference type="SAM" id="SignalP"/>
    </source>
</evidence>
<dbReference type="InterPro" id="IPR050708">
    <property type="entry name" value="T6SS_VgrG/RHS"/>
</dbReference>
<keyword evidence="5" id="KW-1185">Reference proteome</keyword>
<dbReference type="PANTHER" id="PTHR32305:SF15">
    <property type="entry name" value="PROTEIN RHSA-RELATED"/>
    <property type="match status" value="1"/>
</dbReference>
<dbReference type="PANTHER" id="PTHR32305">
    <property type="match status" value="1"/>
</dbReference>
<dbReference type="Pfam" id="PF20041">
    <property type="entry name" value="DUF6443"/>
    <property type="match status" value="1"/>
</dbReference>
<dbReference type="EMBL" id="FRAV01000062">
    <property type="protein sequence ID" value="SHM64561.1"/>
    <property type="molecule type" value="Genomic_DNA"/>
</dbReference>
<evidence type="ECO:0000313" key="4">
    <source>
        <dbReference type="EMBL" id="SHM64561.1"/>
    </source>
</evidence>
<protein>
    <submittedName>
        <fullName evidence="4">RHS repeat-associated core domain-containing protein</fullName>
    </submittedName>
</protein>
<gene>
    <name evidence="4" type="ORF">SAMN05444267_10624</name>
</gene>
<dbReference type="AlphaFoldDB" id="A0A1M7KH40"/>
<keyword evidence="2" id="KW-0732">Signal</keyword>
<organism evidence="4 5">
    <name type="scientific">Chryseobacterium polytrichastri</name>
    <dbReference type="NCBI Taxonomy" id="1302687"/>
    <lineage>
        <taxon>Bacteria</taxon>
        <taxon>Pseudomonadati</taxon>
        <taxon>Bacteroidota</taxon>
        <taxon>Flavobacteriia</taxon>
        <taxon>Flavobacteriales</taxon>
        <taxon>Weeksellaceae</taxon>
        <taxon>Chryseobacterium group</taxon>
        <taxon>Chryseobacterium</taxon>
    </lineage>
</organism>
<name>A0A1M7KH40_9FLAO</name>
<reference evidence="5" key="1">
    <citation type="submission" date="2016-11" db="EMBL/GenBank/DDBJ databases">
        <authorList>
            <person name="Varghese N."/>
            <person name="Submissions S."/>
        </authorList>
    </citation>
    <scope>NUCLEOTIDE SEQUENCE [LARGE SCALE GENOMIC DNA]</scope>
    <source>
        <strain evidence="5">DSM 26899</strain>
    </source>
</reference>
<dbReference type="InterPro" id="IPR022385">
    <property type="entry name" value="Rhs_assc_core"/>
</dbReference>
<proteinExistence type="predicted"/>
<feature type="signal peptide" evidence="2">
    <location>
        <begin position="1"/>
        <end position="21"/>
    </location>
</feature>
<sequence length="1183" mass="132992">MKQMKKIILIINLLLIGFSHAQSGLTAAENYVYEKNCLTEDCSKKIENVKYFDGLGRIKQNISIKATSAGRDVAEPLVYDIYGRAVKAYLPIPQAGTQNGGMYTDPLSNASAVYGNEKIYTEKILEASPLGRILQQKQIGNDWAAHPVNFSYASNTDGEVKQYSVSTSWTEGRTNSLLVLSGSCPANTLYKSTVTDEDGSTAVEFKNKKGQTILVRKNDGTQNADTYYIYDKYGHLAYVIPPLASKSGLVDQTTLDNLCYQYRHDESNRLVEKKIPGKGWEYMVYDKADRLVMSQDANMKPSGKWMFVKYDKFSRVLYTGTAAVGAQFIRRQVQDAVDYYPSVGIPIYEERSTSGFTNSGMQVYYSNNAYPMGSLYDKILSVNYYDTYPQGTPAVPAQVLGQDILPQDTQGSNVSTKSLPTASYVKNIEDDSWTKNYIWYDTKGRAVGAHSINHLGGYTKTESELDFAGAVKQTKAYHKRLNTDTEKVITQTYEYDSQNRLLVHKHQVDSQPQELLAVNTYNELSQLVNKKVGNNLQSIDYVYNIKGWMTKVNDPAALNGKLFGYEIKYQNPVNTPSAPSRYNGNIAQIDWRTSQDGVLKRYSYQYDALSRLQKGIYSEPDNSVPGNDFFNEGMSYDLNGNILSLQRNNKGASGTAEQIDNLSYNYTGNRLNSVKENQPNYLGYPDMSENPISYDDNGNMKDQKDKGILQIDYNYLNLPDYIKFDDTYIPRSQSPDNNVNTRYTYRADGVKLKKLYTFGVGRNRIETNRITEYLDGFQYETTGASDRILVQVLKFVPTAEGYYNFENNKYIYTYTDHLGNVRLSYFNNGSGAAVIEENNYYPFGLKHNAYNGLGGNKAYKYQYNSKELQEESGMYDYGARMYMPDLGRWGVVDPLAENMRRFSPYNYGNNNPVFNIDPDGRLSQAFMSQINSSPSGTTWTNTGDGFTNNWGGSMGYSGLAFNFRSHTSTSLGSMFGEGGGGGSGGPGGDESSLSPWMQSNMGPNPMEIGKMAHSAMATFFRSNTDLRENWFPEENQLMWKWNIRLRPDLHYMKKGINSVWELKPTSNFVDSSLSLRGKHQAQVYADALTMLKHEKFFVGSSYGAPIPPINGRVATDPRSGYQFSYDVPIGTDGMIYYNCLNCQDRQRSPVRQTQTNPQTANQMGTGLAVALLILNIAVRLIPN</sequence>
<evidence type="ECO:0000313" key="5">
    <source>
        <dbReference type="Proteomes" id="UP000184364"/>
    </source>
</evidence>
<feature type="region of interest" description="Disordered" evidence="1">
    <location>
        <begin position="972"/>
        <end position="994"/>
    </location>
</feature>
<evidence type="ECO:0000256" key="1">
    <source>
        <dbReference type="SAM" id="MobiDB-lite"/>
    </source>
</evidence>
<dbReference type="Gene3D" id="2.180.10.10">
    <property type="entry name" value="RHS repeat-associated core"/>
    <property type="match status" value="1"/>
</dbReference>
<feature type="compositionally biased region" description="Gly residues" evidence="1">
    <location>
        <begin position="975"/>
        <end position="988"/>
    </location>
</feature>